<reference evidence="2" key="1">
    <citation type="submission" date="2018-02" db="EMBL/GenBank/DDBJ databases">
        <authorList>
            <person name="Hausmann B."/>
        </authorList>
    </citation>
    <scope>NUCLEOTIDE SEQUENCE [LARGE SCALE GENOMIC DNA]</scope>
    <source>
        <strain evidence="2">Peat soil MAG SbA1</strain>
    </source>
</reference>
<accession>A0A2U3K6G9</accession>
<dbReference type="OrthoDB" id="129319at2"/>
<proteinExistence type="predicted"/>
<dbReference type="EMBL" id="OMOD01000046">
    <property type="protein sequence ID" value="SPF35150.1"/>
    <property type="molecule type" value="Genomic_DNA"/>
</dbReference>
<sequence>MFSPHPNLADEVNGRIIQAEIEGGVFLNDLPPSTVLEIQTMHHRYTAVLLGGSEALLSGHPEFCPTPVHVAIAGSTWGGSMLKLQYVGRGMRLEFRHPEYATPIVTSAIQEIRDYQADTDPACLNTDRSVS</sequence>
<name>A0A2U3K6G9_9BACT</name>
<evidence type="ECO:0000313" key="2">
    <source>
        <dbReference type="Proteomes" id="UP000238701"/>
    </source>
</evidence>
<dbReference type="Proteomes" id="UP000238701">
    <property type="component" value="Unassembled WGS sequence"/>
</dbReference>
<protein>
    <submittedName>
        <fullName evidence="1">Uncharacterized protein</fullName>
    </submittedName>
</protein>
<organism evidence="1 2">
    <name type="scientific">Candidatus Sulfotelmatobacter kueseliae</name>
    <dbReference type="NCBI Taxonomy" id="2042962"/>
    <lineage>
        <taxon>Bacteria</taxon>
        <taxon>Pseudomonadati</taxon>
        <taxon>Acidobacteriota</taxon>
        <taxon>Terriglobia</taxon>
        <taxon>Terriglobales</taxon>
        <taxon>Candidatus Korobacteraceae</taxon>
        <taxon>Candidatus Sulfotelmatobacter</taxon>
    </lineage>
</organism>
<dbReference type="AlphaFoldDB" id="A0A2U3K6G9"/>
<gene>
    <name evidence="1" type="ORF">SBA1_140040</name>
</gene>
<evidence type="ECO:0000313" key="1">
    <source>
        <dbReference type="EMBL" id="SPF35150.1"/>
    </source>
</evidence>